<dbReference type="InterPro" id="IPR000719">
    <property type="entry name" value="Prot_kinase_dom"/>
</dbReference>
<dbReference type="OrthoDB" id="3224178at2759"/>
<dbReference type="InterPro" id="IPR011009">
    <property type="entry name" value="Kinase-like_dom_sf"/>
</dbReference>
<keyword evidence="4" id="KW-0418">Kinase</keyword>
<reference evidence="7 8" key="1">
    <citation type="submission" date="2018-06" db="EMBL/GenBank/DDBJ databases">
        <title>A transcriptomic atlas of mushroom development highlights an independent origin of complex multicellularity.</title>
        <authorList>
            <consortium name="DOE Joint Genome Institute"/>
            <person name="Krizsan K."/>
            <person name="Almasi E."/>
            <person name="Merenyi Z."/>
            <person name="Sahu N."/>
            <person name="Viragh M."/>
            <person name="Koszo T."/>
            <person name="Mondo S."/>
            <person name="Kiss B."/>
            <person name="Balint B."/>
            <person name="Kues U."/>
            <person name="Barry K."/>
            <person name="Hegedus J.C."/>
            <person name="Henrissat B."/>
            <person name="Johnson J."/>
            <person name="Lipzen A."/>
            <person name="Ohm R."/>
            <person name="Nagy I."/>
            <person name="Pangilinan J."/>
            <person name="Yan J."/>
            <person name="Xiong Y."/>
            <person name="Grigoriev I.V."/>
            <person name="Hibbett D.S."/>
            <person name="Nagy L.G."/>
        </authorList>
    </citation>
    <scope>NUCLEOTIDE SEQUENCE [LARGE SCALE GENOMIC DNA]</scope>
    <source>
        <strain evidence="7 8">SZMC22713</strain>
    </source>
</reference>
<dbReference type="AlphaFoldDB" id="A0A4Y7PWW0"/>
<keyword evidence="1" id="KW-0723">Serine/threonine-protein kinase</keyword>
<proteinExistence type="predicted"/>
<dbReference type="Pfam" id="PF00069">
    <property type="entry name" value="Pkinase"/>
    <property type="match status" value="1"/>
</dbReference>
<evidence type="ECO:0000256" key="1">
    <source>
        <dbReference type="ARBA" id="ARBA00022527"/>
    </source>
</evidence>
<dbReference type="Proteomes" id="UP000294933">
    <property type="component" value="Unassembled WGS sequence"/>
</dbReference>
<accession>A0A4Y7PWW0</accession>
<dbReference type="GO" id="GO:0004674">
    <property type="term" value="F:protein serine/threonine kinase activity"/>
    <property type="evidence" value="ECO:0007669"/>
    <property type="project" value="UniProtKB-KW"/>
</dbReference>
<evidence type="ECO:0000259" key="6">
    <source>
        <dbReference type="PROSITE" id="PS50011"/>
    </source>
</evidence>
<feature type="domain" description="Protein kinase" evidence="6">
    <location>
        <begin position="1"/>
        <end position="350"/>
    </location>
</feature>
<keyword evidence="2" id="KW-0808">Transferase</keyword>
<evidence type="ECO:0000256" key="5">
    <source>
        <dbReference type="ARBA" id="ARBA00022840"/>
    </source>
</evidence>
<sequence length="350" mass="39719">PESLIQWRRSGYDDPERGPRYIWDPLEPFFASHGYILYEAIDGKHIILHAAVKPPGDIPLVVDKSVCKTIVSFEGDKFFSMRTCLCPARTTAGKDVILRIIAKGSAGHDHLQVLRTLNSRPHRCNHAIPLLAELSIGDMTFGVFPTLGESPDSPWFHTYEEAFDFIDQLLEGLSFMHSHLIAHLDISLDNILVNRIGPRKTSFQSRFKVFYYYNDFELTVYFPEHTNPAERIVSGLPTQRLYAPDATFEHVRETYGRDPPPEMLQHSPYCPFKVDVWQLGQMFLSMFEHLSETPHQAIIRLFQSMSSTNPELRPSASAALREFRSEISNTTSCELGSIVPKTGVHAMVAV</sequence>
<evidence type="ECO:0000256" key="3">
    <source>
        <dbReference type="ARBA" id="ARBA00022741"/>
    </source>
</evidence>
<dbReference type="PROSITE" id="PS50011">
    <property type="entry name" value="PROTEIN_KINASE_DOM"/>
    <property type="match status" value="1"/>
</dbReference>
<dbReference type="Gene3D" id="1.10.510.10">
    <property type="entry name" value="Transferase(Phosphotransferase) domain 1"/>
    <property type="match status" value="1"/>
</dbReference>
<dbReference type="PANTHER" id="PTHR24345">
    <property type="entry name" value="SERINE/THREONINE-PROTEIN KINASE PLK"/>
    <property type="match status" value="1"/>
</dbReference>
<dbReference type="SUPFAM" id="SSF56112">
    <property type="entry name" value="Protein kinase-like (PK-like)"/>
    <property type="match status" value="1"/>
</dbReference>
<gene>
    <name evidence="7" type="ORF">BD410DRAFT_726519</name>
</gene>
<name>A0A4Y7PWW0_9AGAM</name>
<keyword evidence="3" id="KW-0547">Nucleotide-binding</keyword>
<evidence type="ECO:0000256" key="2">
    <source>
        <dbReference type="ARBA" id="ARBA00022679"/>
    </source>
</evidence>
<keyword evidence="8" id="KW-1185">Reference proteome</keyword>
<evidence type="ECO:0000256" key="4">
    <source>
        <dbReference type="ARBA" id="ARBA00022777"/>
    </source>
</evidence>
<evidence type="ECO:0000313" key="7">
    <source>
        <dbReference type="EMBL" id="TDL19894.1"/>
    </source>
</evidence>
<organism evidence="7 8">
    <name type="scientific">Rickenella mellea</name>
    <dbReference type="NCBI Taxonomy" id="50990"/>
    <lineage>
        <taxon>Eukaryota</taxon>
        <taxon>Fungi</taxon>
        <taxon>Dikarya</taxon>
        <taxon>Basidiomycota</taxon>
        <taxon>Agaricomycotina</taxon>
        <taxon>Agaricomycetes</taxon>
        <taxon>Hymenochaetales</taxon>
        <taxon>Rickenellaceae</taxon>
        <taxon>Rickenella</taxon>
    </lineage>
</organism>
<dbReference type="GO" id="GO:0005634">
    <property type="term" value="C:nucleus"/>
    <property type="evidence" value="ECO:0007669"/>
    <property type="project" value="TreeGrafter"/>
</dbReference>
<evidence type="ECO:0000313" key="8">
    <source>
        <dbReference type="Proteomes" id="UP000294933"/>
    </source>
</evidence>
<feature type="non-terminal residue" evidence="7">
    <location>
        <position position="1"/>
    </location>
</feature>
<protein>
    <recommendedName>
        <fullName evidence="6">Protein kinase domain-containing protein</fullName>
    </recommendedName>
</protein>
<dbReference type="GO" id="GO:0005524">
    <property type="term" value="F:ATP binding"/>
    <property type="evidence" value="ECO:0007669"/>
    <property type="project" value="UniProtKB-KW"/>
</dbReference>
<dbReference type="EMBL" id="ML170192">
    <property type="protein sequence ID" value="TDL19894.1"/>
    <property type="molecule type" value="Genomic_DNA"/>
</dbReference>
<dbReference type="PANTHER" id="PTHR24345:SF0">
    <property type="entry name" value="CELL CYCLE SERINE_THREONINE-PROTEIN KINASE CDC5_MSD2"/>
    <property type="match status" value="1"/>
</dbReference>
<keyword evidence="5" id="KW-0067">ATP-binding</keyword>
<dbReference type="VEuPathDB" id="FungiDB:BD410DRAFT_726519"/>